<keyword evidence="2" id="KW-1185">Reference proteome</keyword>
<evidence type="ECO:0000313" key="1">
    <source>
        <dbReference type="EMBL" id="TWJ17102.1"/>
    </source>
</evidence>
<dbReference type="RefSeq" id="WP_211354200.1">
    <property type="nucleotide sequence ID" value="NZ_BAABIJ010000009.1"/>
</dbReference>
<protein>
    <submittedName>
        <fullName evidence="1">Uncharacterized protein DUF1611</fullName>
    </submittedName>
</protein>
<proteinExistence type="predicted"/>
<gene>
    <name evidence="1" type="ORF">LX16_0017</name>
</gene>
<accession>A0A562VGU7</accession>
<organism evidence="1 2">
    <name type="scientific">Stackebrandtia albiflava</name>
    <dbReference type="NCBI Taxonomy" id="406432"/>
    <lineage>
        <taxon>Bacteria</taxon>
        <taxon>Bacillati</taxon>
        <taxon>Actinomycetota</taxon>
        <taxon>Actinomycetes</taxon>
        <taxon>Glycomycetales</taxon>
        <taxon>Glycomycetaceae</taxon>
        <taxon>Stackebrandtia</taxon>
    </lineage>
</organism>
<dbReference type="Gene3D" id="3.40.50.300">
    <property type="entry name" value="P-loop containing nucleotide triphosphate hydrolases"/>
    <property type="match status" value="1"/>
</dbReference>
<dbReference type="AlphaFoldDB" id="A0A562VGU7"/>
<reference evidence="1 2" key="1">
    <citation type="journal article" date="2013" name="Stand. Genomic Sci.">
        <title>Genomic Encyclopedia of Type Strains, Phase I: The one thousand microbial genomes (KMG-I) project.</title>
        <authorList>
            <person name="Kyrpides N.C."/>
            <person name="Woyke T."/>
            <person name="Eisen J.A."/>
            <person name="Garrity G."/>
            <person name="Lilburn T.G."/>
            <person name="Beck B.J."/>
            <person name="Whitman W.B."/>
            <person name="Hugenholtz P."/>
            <person name="Klenk H.P."/>
        </authorList>
    </citation>
    <scope>NUCLEOTIDE SEQUENCE [LARGE SCALE GENOMIC DNA]</scope>
    <source>
        <strain evidence="1 2">DSM 45044</strain>
    </source>
</reference>
<dbReference type="InterPro" id="IPR027417">
    <property type="entry name" value="P-loop_NTPase"/>
</dbReference>
<comment type="caution">
    <text evidence="1">The sequence shown here is derived from an EMBL/GenBank/DDBJ whole genome shotgun (WGS) entry which is preliminary data.</text>
</comment>
<sequence length="379" mass="39824">MRVFQLPAEQIARLKRTYITRAVTLADSVTVTLDHRPRIGDLAIARVTSIGHHGWIDAPDGRRTTIQPDDLLLVAYGARYAPDQYEAELSDDLGAADLAAKGGMIGKVRSRHAGVAAPTGLDPIGVLCDETGRVRNLAETAIPVAAVPAVRVPTIAVVGTAMNAGKTTTAAALIHGLHRAGLRVAAAKLTGTGAANDPWLFRDSGAHRVLDFTDSGLPGTYRVPVEDLVLGAAGLHRHLSAGSDVIVVEIADGLLHGETAGLIRHPVIRDLIDGYVFAAGDAAGALFGVNRLRQWGMDVLATSGVFTQSPLATREAAVELDIPVYTPTDLASASLAGSLLQRCSSTDAAVAATRKPARPFGIDRIHGERRLHPHGELTV</sequence>
<dbReference type="SUPFAM" id="SSF52540">
    <property type="entry name" value="P-loop containing nucleoside triphosphate hydrolases"/>
    <property type="match status" value="1"/>
</dbReference>
<dbReference type="Proteomes" id="UP000321617">
    <property type="component" value="Unassembled WGS sequence"/>
</dbReference>
<dbReference type="EMBL" id="VLLL01000001">
    <property type="protein sequence ID" value="TWJ17102.1"/>
    <property type="molecule type" value="Genomic_DNA"/>
</dbReference>
<name>A0A562VGU7_9ACTN</name>
<evidence type="ECO:0000313" key="2">
    <source>
        <dbReference type="Proteomes" id="UP000321617"/>
    </source>
</evidence>